<evidence type="ECO:0000313" key="2">
    <source>
        <dbReference type="EMBL" id="TQI77584.1"/>
    </source>
</evidence>
<evidence type="ECO:0000313" key="3">
    <source>
        <dbReference type="Proteomes" id="UP000320710"/>
    </source>
</evidence>
<comment type="caution">
    <text evidence="2">The sequence shown here is derived from an EMBL/GenBank/DDBJ whole genome shotgun (WGS) entry which is preliminary data.</text>
</comment>
<reference evidence="2 3" key="1">
    <citation type="submission" date="2019-06" db="EMBL/GenBank/DDBJ databases">
        <authorList>
            <person name="Deangelis K."/>
            <person name="Huntemann M."/>
            <person name="Clum A."/>
            <person name="Pillay M."/>
            <person name="Palaniappan K."/>
            <person name="Varghese N."/>
            <person name="Mikhailova N."/>
            <person name="Stamatis D."/>
            <person name="Reddy T."/>
            <person name="Daum C."/>
            <person name="Shapiro N."/>
            <person name="Ivanova N."/>
            <person name="Kyrpides N."/>
            <person name="Woyke T."/>
        </authorList>
    </citation>
    <scope>NUCLEOTIDE SEQUENCE [LARGE SCALE GENOMIC DNA]</scope>
    <source>
        <strain evidence="2 3">106R</strain>
    </source>
</reference>
<name>A0AA46K182_SERMA</name>
<accession>A0AA46K182</accession>
<organism evidence="2 3">
    <name type="scientific">Serratia marcescens</name>
    <dbReference type="NCBI Taxonomy" id="615"/>
    <lineage>
        <taxon>Bacteria</taxon>
        <taxon>Pseudomonadati</taxon>
        <taxon>Pseudomonadota</taxon>
        <taxon>Gammaproteobacteria</taxon>
        <taxon>Enterobacterales</taxon>
        <taxon>Yersiniaceae</taxon>
        <taxon>Serratia</taxon>
    </lineage>
</organism>
<evidence type="ECO:0000256" key="1">
    <source>
        <dbReference type="SAM" id="Phobius"/>
    </source>
</evidence>
<protein>
    <recommendedName>
        <fullName evidence="4">Ethanolamine utilization protein EutG</fullName>
    </recommendedName>
</protein>
<dbReference type="EMBL" id="VFMJ01000002">
    <property type="protein sequence ID" value="TQI77584.1"/>
    <property type="molecule type" value="Genomic_DNA"/>
</dbReference>
<feature type="transmembrane region" description="Helical" evidence="1">
    <location>
        <begin position="12"/>
        <end position="39"/>
    </location>
</feature>
<reference evidence="2 3" key="2">
    <citation type="submission" date="2019-07" db="EMBL/GenBank/DDBJ databases">
        <title>Investigation of anaerobic lignin degradation for improved lignocellulosic biofuels.</title>
        <authorList>
            <person name="Deangelis K.PhD."/>
        </authorList>
    </citation>
    <scope>NUCLEOTIDE SEQUENCE [LARGE SCALE GENOMIC DNA]</scope>
    <source>
        <strain evidence="2 3">106R</strain>
    </source>
</reference>
<dbReference type="RefSeq" id="WP_141973199.1">
    <property type="nucleotide sequence ID" value="NZ_VFMJ01000002.1"/>
</dbReference>
<gene>
    <name evidence="2" type="ORF">FHU12_5455</name>
</gene>
<keyword evidence="1" id="KW-1133">Transmembrane helix</keyword>
<sequence length="212" mass="25024">MVQRLKTTREGWAWVFKILYMVLALPCLLFLALASLLTLSDVLKSGDLYQLFFYGLIWAAILIPVAIFTKQVISKRRILKVITNDVKDPEYFMPEQGYEMYHEGDGKYLGIDIKRGTILYVHRIRKGEVDVVGLDMKDWTNREVEGKMFRLYTKLPELPRIEISTPWAQRWFDTLGSMEFKQYQPAMPFSEYVDIHREQLERENHIEIPRLA</sequence>
<dbReference type="AlphaFoldDB" id="A0AA46K182"/>
<keyword evidence="1" id="KW-0472">Membrane</keyword>
<keyword evidence="1" id="KW-0812">Transmembrane</keyword>
<proteinExistence type="predicted"/>
<dbReference type="NCBIfam" id="NF033891">
    <property type="entry name" value="surf_exc_IncI1"/>
    <property type="match status" value="1"/>
</dbReference>
<evidence type="ECO:0008006" key="4">
    <source>
        <dbReference type="Google" id="ProtNLM"/>
    </source>
</evidence>
<dbReference type="Proteomes" id="UP000320710">
    <property type="component" value="Unassembled WGS sequence"/>
</dbReference>
<feature type="transmembrane region" description="Helical" evidence="1">
    <location>
        <begin position="51"/>
        <end position="69"/>
    </location>
</feature>